<keyword evidence="4" id="KW-0472">Membrane</keyword>
<dbReference type="Pfam" id="PF09826">
    <property type="entry name" value="Beta_propel"/>
    <property type="match status" value="1"/>
</dbReference>
<organism evidence="6 7">
    <name type="scientific">Methanococcus voltae PS</name>
    <dbReference type="NCBI Taxonomy" id="523842"/>
    <lineage>
        <taxon>Archaea</taxon>
        <taxon>Methanobacteriati</taxon>
        <taxon>Methanobacteriota</taxon>
        <taxon>Methanomada group</taxon>
        <taxon>Methanococci</taxon>
        <taxon>Methanococcales</taxon>
        <taxon>Methanococcaceae</taxon>
        <taxon>Methanococcus</taxon>
    </lineage>
</organism>
<dbReference type="InterPro" id="IPR036331">
    <property type="entry name" value="Chagasin-like_sf"/>
</dbReference>
<accession>A0ABT2EW62</accession>
<feature type="compositionally biased region" description="Low complexity" evidence="3">
    <location>
        <begin position="96"/>
        <end position="108"/>
    </location>
</feature>
<keyword evidence="2" id="KW-0789">Thiol protease inhibitor</keyword>
<evidence type="ECO:0000256" key="3">
    <source>
        <dbReference type="SAM" id="MobiDB-lite"/>
    </source>
</evidence>
<evidence type="ECO:0000256" key="1">
    <source>
        <dbReference type="ARBA" id="ARBA00022690"/>
    </source>
</evidence>
<dbReference type="InterPro" id="IPR019198">
    <property type="entry name" value="Beta_propeller_containing"/>
</dbReference>
<name>A0ABT2EW62_METVO</name>
<evidence type="ECO:0000313" key="6">
    <source>
        <dbReference type="EMBL" id="MCS3922095.1"/>
    </source>
</evidence>
<dbReference type="SUPFAM" id="SSF141066">
    <property type="entry name" value="ICP-like"/>
    <property type="match status" value="1"/>
</dbReference>
<evidence type="ECO:0000313" key="7">
    <source>
        <dbReference type="Proteomes" id="UP001140258"/>
    </source>
</evidence>
<keyword evidence="7" id="KW-1185">Reference proteome</keyword>
<keyword evidence="1" id="KW-0646">Protease inhibitor</keyword>
<dbReference type="RefSeq" id="WP_259051327.1">
    <property type="nucleotide sequence ID" value="NZ_JANUCQ010000002.1"/>
</dbReference>
<feature type="domain" description="Proteinase inhibitor I42 chagasin" evidence="5">
    <location>
        <begin position="698"/>
        <end position="787"/>
    </location>
</feature>
<protein>
    <submittedName>
        <fullName evidence="6">Inhibitor of cysteine peptidase</fullName>
    </submittedName>
</protein>
<proteinExistence type="predicted"/>
<evidence type="ECO:0000256" key="2">
    <source>
        <dbReference type="ARBA" id="ARBA00022704"/>
    </source>
</evidence>
<evidence type="ECO:0000259" key="5">
    <source>
        <dbReference type="Pfam" id="PF09394"/>
    </source>
</evidence>
<sequence length="788" mass="90484">MDLKRFSILAFIIVAVGAIIIGFSSQNYLTDSQGDTKLQNWNGLDFKMVPIGSKEVLEQRQELKNSQSSIYGAMSGFKDGISYATTENAKSMDVDTSSNTGTSSGGTSRYSETNVQVKGVDEADIVKTDGEKIFYSPNRYNGKTYMIDALPPETAKLIGEIGKSGELYLQGDNLLIIEYDKISCYNVKDIKDPYLSWSKNINDTRYIDSRIIDGKLYMILSEKYGPIFYENYNLPYAKMYYPILPPIVDYNDEVTYIITKMDVNSGEIEDSISVVGTYDSTAYFSEDNLYFTYHVTPEYNKVMMEYILENGNNYFPKDVMDKIKRVYANEDFGEPAKYLEIMTTIEEYYNSLPSEESYNLREEFNKDFDKYMTKKWDEIESTGIIKVKLDNLSVSSGSVPGKLLNKYSMDEYDGNLRIATTKTGYWASETKSTNSVYVLDVTNIENNKINIIGELKDLGLDERIYSARFDKERLYLVTYKDIDPFMVIDLSNPKKPTLLGDLKIPGYSTYLHPLEENIVLGIGKDEYNDVKVSIFDVSDVENPKELNSYAIAGQKWSTALYEPHAFLWDNENRVVVLPAGDSAYILKIAEATEDYKITMKKQDKHENYVSRSLYINDYLFTFSYEEIHIINQKTWDIVKKIKIPYDDIKIYDDENDEDTTSVKIYNEDDIKTENNTEIVNIAPDENKNIETIVKNVELSVNETYEIELEENPSTGYIWEYNYTKNDDVVKIITDNYFAPENDLMGASGTHKWKLNALKAGTATVEFEYSRSWEEGSTTKKVIYEFKVK</sequence>
<dbReference type="PANTHER" id="PTHR36530">
    <property type="entry name" value="INHIBITOR OF CYSTEINE PEPTIDASE"/>
    <property type="match status" value="1"/>
</dbReference>
<gene>
    <name evidence="6" type="ORF">M2325_000780</name>
</gene>
<evidence type="ECO:0000256" key="4">
    <source>
        <dbReference type="SAM" id="Phobius"/>
    </source>
</evidence>
<comment type="caution">
    <text evidence="6">The sequence shown here is derived from an EMBL/GenBank/DDBJ whole genome shotgun (WGS) entry which is preliminary data.</text>
</comment>
<dbReference type="EMBL" id="JANUCQ010000002">
    <property type="protein sequence ID" value="MCS3922095.1"/>
    <property type="molecule type" value="Genomic_DNA"/>
</dbReference>
<dbReference type="InterPro" id="IPR018990">
    <property type="entry name" value="Prot_inh_I42_chagasin"/>
</dbReference>
<reference evidence="6" key="1">
    <citation type="submission" date="2022-08" db="EMBL/GenBank/DDBJ databases">
        <title>Genomic Encyclopedia of Type Strains, Phase V (KMG-V): Genome sequencing to study the core and pangenomes of soil and plant-associated prokaryotes.</title>
        <authorList>
            <person name="Whitman W."/>
        </authorList>
    </citation>
    <scope>NUCLEOTIDE SEQUENCE</scope>
    <source>
        <strain evidence="6">PS</strain>
    </source>
</reference>
<dbReference type="Pfam" id="PF09394">
    <property type="entry name" value="Inhibitor_I42"/>
    <property type="match status" value="1"/>
</dbReference>
<feature type="transmembrane region" description="Helical" evidence="4">
    <location>
        <begin position="7"/>
        <end position="29"/>
    </location>
</feature>
<dbReference type="Proteomes" id="UP001140258">
    <property type="component" value="Unassembled WGS sequence"/>
</dbReference>
<dbReference type="Gene3D" id="2.60.40.2020">
    <property type="match status" value="1"/>
</dbReference>
<dbReference type="InterPro" id="IPR052781">
    <property type="entry name" value="Cys_protease_inhibitor_I42"/>
</dbReference>
<dbReference type="PANTHER" id="PTHR36530:SF1">
    <property type="entry name" value="AMOEBIASIN-1"/>
    <property type="match status" value="1"/>
</dbReference>
<feature type="region of interest" description="Disordered" evidence="3">
    <location>
        <begin position="92"/>
        <end position="113"/>
    </location>
</feature>
<keyword evidence="4" id="KW-0812">Transmembrane</keyword>
<keyword evidence="4" id="KW-1133">Transmembrane helix</keyword>